<feature type="signal peptide" evidence="3">
    <location>
        <begin position="1"/>
        <end position="29"/>
    </location>
</feature>
<organism evidence="4 5">
    <name type="scientific">Erythroxylum novogranatense</name>
    <dbReference type="NCBI Taxonomy" id="1862640"/>
    <lineage>
        <taxon>Eukaryota</taxon>
        <taxon>Viridiplantae</taxon>
        <taxon>Streptophyta</taxon>
        <taxon>Embryophyta</taxon>
        <taxon>Tracheophyta</taxon>
        <taxon>Spermatophyta</taxon>
        <taxon>Magnoliopsida</taxon>
        <taxon>eudicotyledons</taxon>
        <taxon>Gunneridae</taxon>
        <taxon>Pentapetalae</taxon>
        <taxon>rosids</taxon>
        <taxon>fabids</taxon>
        <taxon>Malpighiales</taxon>
        <taxon>Erythroxylaceae</taxon>
        <taxon>Erythroxylum</taxon>
    </lineage>
</organism>
<evidence type="ECO:0000256" key="3">
    <source>
        <dbReference type="SAM" id="SignalP"/>
    </source>
</evidence>
<proteinExistence type="inferred from homology"/>
<evidence type="ECO:0000256" key="2">
    <source>
        <dbReference type="ARBA" id="ARBA00022729"/>
    </source>
</evidence>
<dbReference type="PANTHER" id="PTHR33227">
    <property type="entry name" value="STIGMA-SPECIFIC STIG1-LIKE PROTEIN 3"/>
    <property type="match status" value="1"/>
</dbReference>
<dbReference type="AlphaFoldDB" id="A0AAV8SSX5"/>
<gene>
    <name evidence="4" type="ORF">K2173_016812</name>
</gene>
<evidence type="ECO:0000313" key="4">
    <source>
        <dbReference type="EMBL" id="KAJ8755101.1"/>
    </source>
</evidence>
<dbReference type="Pfam" id="PF04885">
    <property type="entry name" value="Stig1"/>
    <property type="match status" value="1"/>
</dbReference>
<name>A0AAV8SSX5_9ROSI</name>
<keyword evidence="2 3" id="KW-0732">Signal</keyword>
<reference evidence="4 5" key="1">
    <citation type="submission" date="2021-09" db="EMBL/GenBank/DDBJ databases">
        <title>Genomic insights and catalytic innovation underlie evolution of tropane alkaloids biosynthesis.</title>
        <authorList>
            <person name="Wang Y.-J."/>
            <person name="Tian T."/>
            <person name="Huang J.-P."/>
            <person name="Huang S.-X."/>
        </authorList>
    </citation>
    <scope>NUCLEOTIDE SEQUENCE [LARGE SCALE GENOMIC DNA]</scope>
    <source>
        <strain evidence="4">KIB-2018</strain>
        <tissue evidence="4">Leaf</tissue>
    </source>
</reference>
<comment type="caution">
    <text evidence="4">The sequence shown here is derived from an EMBL/GenBank/DDBJ whole genome shotgun (WGS) entry which is preliminary data.</text>
</comment>
<accession>A0AAV8SSX5</accession>
<dbReference type="InterPro" id="IPR006969">
    <property type="entry name" value="Stig-like"/>
</dbReference>
<comment type="similarity">
    <text evidence="1">Belongs to the STIG1 family.</text>
</comment>
<evidence type="ECO:0000313" key="5">
    <source>
        <dbReference type="Proteomes" id="UP001159364"/>
    </source>
</evidence>
<dbReference type="Proteomes" id="UP001159364">
    <property type="component" value="Linkage Group LG09"/>
</dbReference>
<sequence length="153" mass="17241">MALSLLQRTTIRSLLIPLLLLLHAQMALSTDIEDYEEYFLDTQNLPHFRSRSRFLAGLNRIKKGAYCNARGYNICNGVPANNGTSLLYCCKKHCRNVIRDENNCGKCGKKCKFSEHCCNGRCINAMKDQNNCSKCNHKCGRGLKCEYGSCGYA</sequence>
<dbReference type="EMBL" id="JAIWQS010000009">
    <property type="protein sequence ID" value="KAJ8755101.1"/>
    <property type="molecule type" value="Genomic_DNA"/>
</dbReference>
<evidence type="ECO:0000256" key="1">
    <source>
        <dbReference type="ARBA" id="ARBA00006010"/>
    </source>
</evidence>
<dbReference type="PANTHER" id="PTHR33227:SF6">
    <property type="entry name" value="PROTEIN GRIM REAPER"/>
    <property type="match status" value="1"/>
</dbReference>
<feature type="chain" id="PRO_5043574916" description="Protein GRIM REAPER-like" evidence="3">
    <location>
        <begin position="30"/>
        <end position="153"/>
    </location>
</feature>
<keyword evidence="5" id="KW-1185">Reference proteome</keyword>
<evidence type="ECO:0008006" key="6">
    <source>
        <dbReference type="Google" id="ProtNLM"/>
    </source>
</evidence>
<protein>
    <recommendedName>
        <fullName evidence="6">Protein GRIM REAPER-like</fullName>
    </recommendedName>
</protein>